<organism evidence="1 2">
    <name type="scientific">Gimesia aquarii</name>
    <dbReference type="NCBI Taxonomy" id="2527964"/>
    <lineage>
        <taxon>Bacteria</taxon>
        <taxon>Pseudomonadati</taxon>
        <taxon>Planctomycetota</taxon>
        <taxon>Planctomycetia</taxon>
        <taxon>Planctomycetales</taxon>
        <taxon>Planctomycetaceae</taxon>
        <taxon>Gimesia</taxon>
    </lineage>
</organism>
<dbReference type="AlphaFoldDB" id="A0A517WX38"/>
<protein>
    <recommendedName>
        <fullName evidence="3">Glycosyltransferase family 25 (LPS biosynthesis protein)</fullName>
    </recommendedName>
</protein>
<evidence type="ECO:0000313" key="2">
    <source>
        <dbReference type="Proteomes" id="UP000318384"/>
    </source>
</evidence>
<proteinExistence type="predicted"/>
<dbReference type="RefSeq" id="WP_145176679.1">
    <property type="nucleotide sequence ID" value="NZ_CP037422.1"/>
</dbReference>
<keyword evidence="2" id="KW-1185">Reference proteome</keyword>
<evidence type="ECO:0000313" key="1">
    <source>
        <dbReference type="EMBL" id="QDU09831.1"/>
    </source>
</evidence>
<sequence>MTSVSLWAVGMTTAPRKLPTLEQSIHSLADAGWNEPRLFVEPETEIPGAAQSLPISLRDETLGAFPNWYLALTELVLRQPLAEAYFLCQDDVLFASGLRGYLEQRLWPARKVGVVSIYCPSHYANEKSEGFHLENHGWDNWGALAYIFPNSSARKFLSDLLVLNHRGFGPAEGMRNIDSVVGLWCQRSELNYFVHTPSLAQHIGDTSTIWMRGSNRGRRRAREFCEKIDVTGVAQY</sequence>
<dbReference type="OrthoDB" id="260014at2"/>
<accession>A0A517WX38</accession>
<name>A0A517WX38_9PLAN</name>
<dbReference type="Proteomes" id="UP000318384">
    <property type="component" value="Chromosome"/>
</dbReference>
<gene>
    <name evidence="1" type="ORF">V202x_32280</name>
</gene>
<evidence type="ECO:0008006" key="3">
    <source>
        <dbReference type="Google" id="ProtNLM"/>
    </source>
</evidence>
<reference evidence="1 2" key="1">
    <citation type="submission" date="2019-03" db="EMBL/GenBank/DDBJ databases">
        <title>Deep-cultivation of Planctomycetes and their phenomic and genomic characterization uncovers novel biology.</title>
        <authorList>
            <person name="Wiegand S."/>
            <person name="Jogler M."/>
            <person name="Boedeker C."/>
            <person name="Pinto D."/>
            <person name="Vollmers J."/>
            <person name="Rivas-Marin E."/>
            <person name="Kohn T."/>
            <person name="Peeters S.H."/>
            <person name="Heuer A."/>
            <person name="Rast P."/>
            <person name="Oberbeckmann S."/>
            <person name="Bunk B."/>
            <person name="Jeske O."/>
            <person name="Meyerdierks A."/>
            <person name="Storesund J.E."/>
            <person name="Kallscheuer N."/>
            <person name="Luecker S."/>
            <person name="Lage O.M."/>
            <person name="Pohl T."/>
            <person name="Merkel B.J."/>
            <person name="Hornburger P."/>
            <person name="Mueller R.-W."/>
            <person name="Bruemmer F."/>
            <person name="Labrenz M."/>
            <person name="Spormann A.M."/>
            <person name="Op den Camp H."/>
            <person name="Overmann J."/>
            <person name="Amann R."/>
            <person name="Jetten M.S.M."/>
            <person name="Mascher T."/>
            <person name="Medema M.H."/>
            <person name="Devos D.P."/>
            <person name="Kaster A.-K."/>
            <person name="Ovreas L."/>
            <person name="Rohde M."/>
            <person name="Galperin M.Y."/>
            <person name="Jogler C."/>
        </authorList>
    </citation>
    <scope>NUCLEOTIDE SEQUENCE [LARGE SCALE GENOMIC DNA]</scope>
    <source>
        <strain evidence="1 2">V202</strain>
    </source>
</reference>
<dbReference type="EMBL" id="CP037422">
    <property type="protein sequence ID" value="QDU09831.1"/>
    <property type="molecule type" value="Genomic_DNA"/>
</dbReference>